<dbReference type="SUPFAM" id="SSF53756">
    <property type="entry name" value="UDP-Glycosyltransferase/glycogen phosphorylase"/>
    <property type="match status" value="1"/>
</dbReference>
<keyword evidence="2" id="KW-0808">Transferase</keyword>
<gene>
    <name evidence="6" type="ORF">COU89_01575</name>
</gene>
<keyword evidence="3" id="KW-1133">Transmembrane helix</keyword>
<dbReference type="GO" id="GO:0005975">
    <property type="term" value="P:carbohydrate metabolic process"/>
    <property type="evidence" value="ECO:0007669"/>
    <property type="project" value="InterPro"/>
</dbReference>
<evidence type="ECO:0000259" key="5">
    <source>
        <dbReference type="Pfam" id="PF04101"/>
    </source>
</evidence>
<evidence type="ECO:0000259" key="4">
    <source>
        <dbReference type="Pfam" id="PF03033"/>
    </source>
</evidence>
<keyword evidence="1" id="KW-0328">Glycosyltransferase</keyword>
<keyword evidence="3" id="KW-0472">Membrane</keyword>
<dbReference type="InterPro" id="IPR004276">
    <property type="entry name" value="GlycoTrans_28_N"/>
</dbReference>
<proteinExistence type="predicted"/>
<dbReference type="PANTHER" id="PTHR21015">
    <property type="entry name" value="UDP-N-ACETYLGLUCOSAMINE--N-ACETYLMURAMYL-(PENTAPEPTIDE) PYROPHOSPHORYL-UNDECAPRENOL N-ACETYLGLUCOSAMINE TRANSFERASE 1"/>
    <property type="match status" value="1"/>
</dbReference>
<protein>
    <recommendedName>
        <fullName evidence="8">UDP-N-acetylglucosamine--N-acetylmuramyl-(pentapeptide) pyrophosphoryl-undecaprenol N-acetylglucosamine transferase</fullName>
    </recommendedName>
</protein>
<dbReference type="Pfam" id="PF03033">
    <property type="entry name" value="Glyco_transf_28"/>
    <property type="match status" value="1"/>
</dbReference>
<evidence type="ECO:0000256" key="3">
    <source>
        <dbReference type="SAM" id="Phobius"/>
    </source>
</evidence>
<dbReference type="AlphaFoldDB" id="A0A2M8KV10"/>
<evidence type="ECO:0000313" key="7">
    <source>
        <dbReference type="Proteomes" id="UP000231569"/>
    </source>
</evidence>
<dbReference type="PANTHER" id="PTHR21015:SF22">
    <property type="entry name" value="GLYCOSYLTRANSFERASE"/>
    <property type="match status" value="1"/>
</dbReference>
<sequence length="369" mass="41341">MSKNEPAPHDGTVDKETVAVTGGHFSPAYALVEALEAAGKSKIQFFGRTHAFSEGESPTIEHSLIGSNPHVTFISIPGARLNKSVIQNFFISFFTALKQFRTQRPEYIISFGGYLAIPVCIAGWMLRIPVYLHEQTIAPGKANQFLMRFSRKVYIAFPEAAKWFPHDKTRLIGNPYHSSFLNPKAPAWFNRNKNRPLLLIMGGSSGAHNVNELFKKDIDILIQKYQIVHQIGSSIYKDFEQLQSYRSDNYYPIRQLLPQEIAFFMQNADLCITRSGANTFFLLVHYALPSILIPLPIAPNDEQRKHAQCIAQAGAGILMEESGSADTLSQLCEKLYASRMEHTQAYQKLESYKSLIISGANLLTAIAKP</sequence>
<accession>A0A2M8KV10</accession>
<evidence type="ECO:0000256" key="1">
    <source>
        <dbReference type="ARBA" id="ARBA00022676"/>
    </source>
</evidence>
<dbReference type="GO" id="GO:1901137">
    <property type="term" value="P:carbohydrate derivative biosynthetic process"/>
    <property type="evidence" value="ECO:0007669"/>
    <property type="project" value="UniProtKB-ARBA"/>
</dbReference>
<feature type="domain" description="Glycosyl transferase family 28 C-terminal" evidence="5">
    <location>
        <begin position="198"/>
        <end position="344"/>
    </location>
</feature>
<name>A0A2M8KV10_9BACT</name>
<keyword evidence="3" id="KW-0812">Transmembrane</keyword>
<dbReference type="EMBL" id="PFEE01000032">
    <property type="protein sequence ID" value="PJE63764.1"/>
    <property type="molecule type" value="Genomic_DNA"/>
</dbReference>
<dbReference type="Pfam" id="PF04101">
    <property type="entry name" value="Glyco_tran_28_C"/>
    <property type="match status" value="1"/>
</dbReference>
<dbReference type="Proteomes" id="UP000231569">
    <property type="component" value="Unassembled WGS sequence"/>
</dbReference>
<reference evidence="7" key="1">
    <citation type="submission" date="2017-09" db="EMBL/GenBank/DDBJ databases">
        <title>Depth-based differentiation of microbial function through sediment-hosted aquifers and enrichment of novel symbionts in the deep terrestrial subsurface.</title>
        <authorList>
            <person name="Probst A.J."/>
            <person name="Ladd B."/>
            <person name="Jarett J.K."/>
            <person name="Geller-Mcgrath D.E."/>
            <person name="Sieber C.M.K."/>
            <person name="Emerson J.B."/>
            <person name="Anantharaman K."/>
            <person name="Thomas B.C."/>
            <person name="Malmstrom R."/>
            <person name="Stieglmeier M."/>
            <person name="Klingl A."/>
            <person name="Woyke T."/>
            <person name="Ryan C.M."/>
            <person name="Banfield J.F."/>
        </authorList>
    </citation>
    <scope>NUCLEOTIDE SEQUENCE [LARGE SCALE GENOMIC DNA]</scope>
</reference>
<organism evidence="6 7">
    <name type="scientific">Candidatus Roizmanbacteria bacterium CG10_big_fil_rev_8_21_14_0_10_45_7</name>
    <dbReference type="NCBI Taxonomy" id="1974854"/>
    <lineage>
        <taxon>Bacteria</taxon>
        <taxon>Candidatus Roizmaniibacteriota</taxon>
    </lineage>
</organism>
<comment type="caution">
    <text evidence="6">The sequence shown here is derived from an EMBL/GenBank/DDBJ whole genome shotgun (WGS) entry which is preliminary data.</text>
</comment>
<dbReference type="InterPro" id="IPR007235">
    <property type="entry name" value="Glyco_trans_28_C"/>
</dbReference>
<evidence type="ECO:0000313" key="6">
    <source>
        <dbReference type="EMBL" id="PJE63764.1"/>
    </source>
</evidence>
<dbReference type="GO" id="GO:0016758">
    <property type="term" value="F:hexosyltransferase activity"/>
    <property type="evidence" value="ECO:0007669"/>
    <property type="project" value="InterPro"/>
</dbReference>
<feature type="transmembrane region" description="Helical" evidence="3">
    <location>
        <begin position="107"/>
        <end position="126"/>
    </location>
</feature>
<evidence type="ECO:0008006" key="8">
    <source>
        <dbReference type="Google" id="ProtNLM"/>
    </source>
</evidence>
<dbReference type="Gene3D" id="3.40.50.2000">
    <property type="entry name" value="Glycogen Phosphorylase B"/>
    <property type="match status" value="2"/>
</dbReference>
<feature type="domain" description="Glycosyltransferase family 28 N-terminal" evidence="4">
    <location>
        <begin position="21"/>
        <end position="155"/>
    </location>
</feature>
<dbReference type="CDD" id="cd03785">
    <property type="entry name" value="GT28_MurG"/>
    <property type="match status" value="1"/>
</dbReference>
<evidence type="ECO:0000256" key="2">
    <source>
        <dbReference type="ARBA" id="ARBA00022679"/>
    </source>
</evidence>